<dbReference type="InterPro" id="IPR045058">
    <property type="entry name" value="GIMA/IAN/Toc"/>
</dbReference>
<proteinExistence type="inferred from homology"/>
<dbReference type="SUPFAM" id="SSF52540">
    <property type="entry name" value="P-loop containing nucleoside triphosphate hydrolases"/>
    <property type="match status" value="1"/>
</dbReference>
<keyword evidence="6" id="KW-1185">Reference proteome</keyword>
<dbReference type="InterPro" id="IPR006703">
    <property type="entry name" value="G_AIG1"/>
</dbReference>
<dbReference type="PANTHER" id="PTHR10903">
    <property type="entry name" value="GTPASE, IMAP FAMILY MEMBER-RELATED"/>
    <property type="match status" value="1"/>
</dbReference>
<dbReference type="GO" id="GO:0005525">
    <property type="term" value="F:GTP binding"/>
    <property type="evidence" value="ECO:0007669"/>
    <property type="project" value="UniProtKB-KW"/>
</dbReference>
<dbReference type="PROSITE" id="PS51720">
    <property type="entry name" value="G_AIG1"/>
    <property type="match status" value="1"/>
</dbReference>
<keyword evidence="2" id="KW-0547">Nucleotide-binding</keyword>
<comment type="caution">
    <text evidence="5">The sequence shown here is derived from an EMBL/GenBank/DDBJ whole genome shotgun (WGS) entry which is preliminary data.</text>
</comment>
<feature type="domain" description="AIG1-type G" evidence="4">
    <location>
        <begin position="15"/>
        <end position="234"/>
    </location>
</feature>
<dbReference type="Pfam" id="PF04548">
    <property type="entry name" value="AIG1"/>
    <property type="match status" value="1"/>
</dbReference>
<evidence type="ECO:0000313" key="5">
    <source>
        <dbReference type="EMBL" id="CAL1541423.1"/>
    </source>
</evidence>
<evidence type="ECO:0000256" key="3">
    <source>
        <dbReference type="ARBA" id="ARBA00023134"/>
    </source>
</evidence>
<evidence type="ECO:0000259" key="4">
    <source>
        <dbReference type="PROSITE" id="PS51720"/>
    </source>
</evidence>
<sequence length="245" mass="27666">MSSLHGATKQSTMAASPLVLVLLGKTGMGKSSTANTILQNREFKAASHTTSCSMVVSEGLEKEIRGQILHICDTPGAFETQRGNENITCEQRTCQIVDDIFRIFHDSGVHAFVLVFSYVDPRFTEEDKRTIKIYKEILGEDFISKHGIIAFTHGDNFDKTEHIHFSSWCASQVGTLKDLLNECGNRVVLMYNSTDEEYQNKCKESSEEIINLATELKDRTNIPAYSWDDYNKRKTSRIKLVLKSK</sequence>
<accession>A0AAV2I3Z9</accession>
<keyword evidence="3" id="KW-0342">GTP-binding</keyword>
<dbReference type="Gene3D" id="3.40.50.300">
    <property type="entry name" value="P-loop containing nucleotide triphosphate hydrolases"/>
    <property type="match status" value="1"/>
</dbReference>
<name>A0AAV2I3Z9_LYMST</name>
<evidence type="ECO:0000256" key="2">
    <source>
        <dbReference type="ARBA" id="ARBA00022741"/>
    </source>
</evidence>
<evidence type="ECO:0000313" key="6">
    <source>
        <dbReference type="Proteomes" id="UP001497497"/>
    </source>
</evidence>
<dbReference type="EMBL" id="CAXITT010000431">
    <property type="protein sequence ID" value="CAL1541423.1"/>
    <property type="molecule type" value="Genomic_DNA"/>
</dbReference>
<dbReference type="InterPro" id="IPR027417">
    <property type="entry name" value="P-loop_NTPase"/>
</dbReference>
<evidence type="ECO:0000256" key="1">
    <source>
        <dbReference type="ARBA" id="ARBA00008535"/>
    </source>
</evidence>
<dbReference type="AlphaFoldDB" id="A0AAV2I3Z9"/>
<dbReference type="PANTHER" id="PTHR10903:SF184">
    <property type="entry name" value="GTP-BINDING PROTEIN A"/>
    <property type="match status" value="1"/>
</dbReference>
<protein>
    <recommendedName>
        <fullName evidence="4">AIG1-type G domain-containing protein</fullName>
    </recommendedName>
</protein>
<comment type="similarity">
    <text evidence="1">Belongs to the TRAFAC class TrmE-Era-EngA-EngB-Septin-like GTPase superfamily. AIG1/Toc34/Toc159-like paraseptin GTPase family. IAN subfamily.</text>
</comment>
<feature type="non-terminal residue" evidence="5">
    <location>
        <position position="245"/>
    </location>
</feature>
<gene>
    <name evidence="5" type="ORF">GSLYS_00015029001</name>
</gene>
<organism evidence="5 6">
    <name type="scientific">Lymnaea stagnalis</name>
    <name type="common">Great pond snail</name>
    <name type="synonym">Helix stagnalis</name>
    <dbReference type="NCBI Taxonomy" id="6523"/>
    <lineage>
        <taxon>Eukaryota</taxon>
        <taxon>Metazoa</taxon>
        <taxon>Spiralia</taxon>
        <taxon>Lophotrochozoa</taxon>
        <taxon>Mollusca</taxon>
        <taxon>Gastropoda</taxon>
        <taxon>Heterobranchia</taxon>
        <taxon>Euthyneura</taxon>
        <taxon>Panpulmonata</taxon>
        <taxon>Hygrophila</taxon>
        <taxon>Lymnaeoidea</taxon>
        <taxon>Lymnaeidae</taxon>
        <taxon>Lymnaea</taxon>
    </lineage>
</organism>
<reference evidence="5 6" key="1">
    <citation type="submission" date="2024-04" db="EMBL/GenBank/DDBJ databases">
        <authorList>
            <consortium name="Genoscope - CEA"/>
            <person name="William W."/>
        </authorList>
    </citation>
    <scope>NUCLEOTIDE SEQUENCE [LARGE SCALE GENOMIC DNA]</scope>
</reference>
<dbReference type="Proteomes" id="UP001497497">
    <property type="component" value="Unassembled WGS sequence"/>
</dbReference>